<keyword evidence="2" id="KW-0067">ATP-binding</keyword>
<keyword evidence="1" id="KW-0547">Nucleotide-binding</keyword>
<dbReference type="AlphaFoldDB" id="A0A3B0W0Y7"/>
<evidence type="ECO:0000256" key="1">
    <source>
        <dbReference type="ARBA" id="ARBA00022741"/>
    </source>
</evidence>
<proteinExistence type="predicted"/>
<accession>A0A3B0W0Y7</accession>
<name>A0A3B0W0Y7_9ZZZZ</name>
<dbReference type="InterPro" id="IPR003439">
    <property type="entry name" value="ABC_transporter-like_ATP-bd"/>
</dbReference>
<feature type="domain" description="ABC transporter" evidence="3">
    <location>
        <begin position="4"/>
        <end position="234"/>
    </location>
</feature>
<dbReference type="GO" id="GO:0016887">
    <property type="term" value="F:ATP hydrolysis activity"/>
    <property type="evidence" value="ECO:0007669"/>
    <property type="project" value="InterPro"/>
</dbReference>
<organism evidence="4">
    <name type="scientific">hydrothermal vent metagenome</name>
    <dbReference type="NCBI Taxonomy" id="652676"/>
    <lineage>
        <taxon>unclassified sequences</taxon>
        <taxon>metagenomes</taxon>
        <taxon>ecological metagenomes</taxon>
    </lineage>
</organism>
<dbReference type="InterPro" id="IPR027417">
    <property type="entry name" value="P-loop_NTPase"/>
</dbReference>
<evidence type="ECO:0000313" key="4">
    <source>
        <dbReference type="EMBL" id="VAW49485.1"/>
    </source>
</evidence>
<dbReference type="Pfam" id="PF00005">
    <property type="entry name" value="ABC_tran"/>
    <property type="match status" value="1"/>
</dbReference>
<protein>
    <recommendedName>
        <fullName evidence="3">ABC transporter domain-containing protein</fullName>
    </recommendedName>
</protein>
<dbReference type="SUPFAM" id="SSF52540">
    <property type="entry name" value="P-loop containing nucleoside triphosphate hydrolases"/>
    <property type="match status" value="1"/>
</dbReference>
<dbReference type="GO" id="GO:0005524">
    <property type="term" value="F:ATP binding"/>
    <property type="evidence" value="ECO:0007669"/>
    <property type="project" value="UniProtKB-KW"/>
</dbReference>
<reference evidence="4" key="1">
    <citation type="submission" date="2018-06" db="EMBL/GenBank/DDBJ databases">
        <authorList>
            <person name="Zhirakovskaya E."/>
        </authorList>
    </citation>
    <scope>NUCLEOTIDE SEQUENCE</scope>
</reference>
<evidence type="ECO:0000256" key="2">
    <source>
        <dbReference type="ARBA" id="ARBA00022840"/>
    </source>
</evidence>
<dbReference type="PANTHER" id="PTHR43582">
    <property type="entry name" value="LINEARMYCIN RESISTANCE ATP-BINDING PROTEIN LNRL"/>
    <property type="match status" value="1"/>
</dbReference>
<dbReference type="EMBL" id="UOFC01000287">
    <property type="protein sequence ID" value="VAW49485.1"/>
    <property type="molecule type" value="Genomic_DNA"/>
</dbReference>
<dbReference type="PROSITE" id="PS50893">
    <property type="entry name" value="ABC_TRANSPORTER_2"/>
    <property type="match status" value="1"/>
</dbReference>
<dbReference type="CDD" id="cd03263">
    <property type="entry name" value="ABC_subfamily_A"/>
    <property type="match status" value="1"/>
</dbReference>
<dbReference type="PANTHER" id="PTHR43582:SF2">
    <property type="entry name" value="LINEARMYCIN RESISTANCE ATP-BINDING PROTEIN LNRL"/>
    <property type="match status" value="1"/>
</dbReference>
<gene>
    <name evidence="4" type="ORF">MNBD_GAMMA03-1907</name>
</gene>
<dbReference type="Gene3D" id="3.40.50.300">
    <property type="entry name" value="P-loop containing nucleotide triphosphate hydrolases"/>
    <property type="match status" value="1"/>
</dbReference>
<dbReference type="SMART" id="SM00382">
    <property type="entry name" value="AAA"/>
    <property type="match status" value="1"/>
</dbReference>
<evidence type="ECO:0000259" key="3">
    <source>
        <dbReference type="PROSITE" id="PS50893"/>
    </source>
</evidence>
<sequence>MIVIKNLDYRYANAKTHSLNSISLTIPKGALFGLLGPNGAGKTTLISILVGLISVDSGFVSIDGHDLNKDPKKIKSLQGYIPQDYAFYPNLTAEENLQFFAGIQKISGEKKQQRIDYCLAFCQLEAFKKQKTASFSGGLKRRLNLAIGLLNDPDILYFDEPTVGIDPQSRAFILDKIKALNSSGKTIIYASHYMEEIEQLCDQIAILDFGKVLQQGKLSELSSPKSMGARIRLKENLTNEQKTGLSEEFEFEQVNSDLVFHQVVTLSQLKSLVERLERFKISPAKIQYGQRSLEQLFLDLTNRKLRD</sequence>
<dbReference type="InterPro" id="IPR003593">
    <property type="entry name" value="AAA+_ATPase"/>
</dbReference>